<keyword evidence="4" id="KW-0418">Kinase</keyword>
<evidence type="ECO:0000259" key="6">
    <source>
        <dbReference type="PROSITE" id="PS50109"/>
    </source>
</evidence>
<dbReference type="PANTHER" id="PTHR43711:SF26">
    <property type="entry name" value="SENSOR HISTIDINE KINASE RCSC"/>
    <property type="match status" value="1"/>
</dbReference>
<dbReference type="HOGENOM" id="CLU_000445_89_31_0"/>
<reference evidence="7 8" key="1">
    <citation type="journal article" date="2014" name="Genome Announc.">
        <title>Genome Sequence and Methylome of Soil Bacterium Gemmatirosa kalamazoonensis KBS708T, a Member of the Rarely Cultivated Gemmatimonadetes Phylum.</title>
        <authorList>
            <person name="Debruyn J.M."/>
            <person name="Radosevich M."/>
            <person name="Wommack K.E."/>
            <person name="Polson S.W."/>
            <person name="Hauser L.J."/>
            <person name="Fawaz M.N."/>
            <person name="Korlach J."/>
            <person name="Tsai Y.C."/>
        </authorList>
    </citation>
    <scope>NUCLEOTIDE SEQUENCE [LARGE SCALE GENOMIC DNA]</scope>
    <source>
        <strain evidence="7 8">KBS708</strain>
    </source>
</reference>
<dbReference type="SMART" id="SM00387">
    <property type="entry name" value="HATPase_c"/>
    <property type="match status" value="1"/>
</dbReference>
<evidence type="ECO:0000256" key="3">
    <source>
        <dbReference type="ARBA" id="ARBA00022679"/>
    </source>
</evidence>
<evidence type="ECO:0000256" key="2">
    <source>
        <dbReference type="ARBA" id="ARBA00012438"/>
    </source>
</evidence>
<dbReference type="EMBL" id="CP007128">
    <property type="protein sequence ID" value="AHG88871.1"/>
    <property type="molecule type" value="Genomic_DNA"/>
</dbReference>
<dbReference type="GO" id="GO:0000160">
    <property type="term" value="P:phosphorelay signal transduction system"/>
    <property type="evidence" value="ECO:0007669"/>
    <property type="project" value="UniProtKB-KW"/>
</dbReference>
<dbReference type="GO" id="GO:0004673">
    <property type="term" value="F:protein histidine kinase activity"/>
    <property type="evidence" value="ECO:0007669"/>
    <property type="project" value="UniProtKB-EC"/>
</dbReference>
<dbReference type="EC" id="2.7.13.3" evidence="2"/>
<dbReference type="InterPro" id="IPR036890">
    <property type="entry name" value="HATPase_C_sf"/>
</dbReference>
<dbReference type="eggNOG" id="COG0642">
    <property type="taxonomic scope" value="Bacteria"/>
</dbReference>
<evidence type="ECO:0000313" key="7">
    <source>
        <dbReference type="EMBL" id="AHG88871.1"/>
    </source>
</evidence>
<dbReference type="PROSITE" id="PS50109">
    <property type="entry name" value="HIS_KIN"/>
    <property type="match status" value="1"/>
</dbReference>
<dbReference type="InterPro" id="IPR005467">
    <property type="entry name" value="His_kinase_dom"/>
</dbReference>
<accession>W0RDJ9</accession>
<dbReference type="Pfam" id="PF02518">
    <property type="entry name" value="HATPase_c"/>
    <property type="match status" value="1"/>
</dbReference>
<dbReference type="STRING" id="861299.J421_1334"/>
<comment type="catalytic activity">
    <reaction evidence="1">
        <text>ATP + protein L-histidine = ADP + protein N-phospho-L-histidine.</text>
        <dbReference type="EC" id="2.7.13.3"/>
    </reaction>
</comment>
<dbReference type="OrthoDB" id="9762798at2"/>
<sequence>MQQILINLLTNAVKFTPAGGRVAIEAERDGAGRVLVRVTDTGIGIGASERERIFEPFVQAESGERRQVEGTGLGLAISRSWARGMGGDLTVQSALGGGSTFTLALPNAV</sequence>
<dbReference type="Proteomes" id="UP000019151">
    <property type="component" value="Chromosome"/>
</dbReference>
<proteinExistence type="predicted"/>
<dbReference type="InterPro" id="IPR003594">
    <property type="entry name" value="HATPase_dom"/>
</dbReference>
<dbReference type="AlphaFoldDB" id="W0RDJ9"/>
<dbReference type="PANTHER" id="PTHR43711">
    <property type="entry name" value="TWO-COMPONENT HISTIDINE KINASE"/>
    <property type="match status" value="1"/>
</dbReference>
<dbReference type="SUPFAM" id="SSF55874">
    <property type="entry name" value="ATPase domain of HSP90 chaperone/DNA topoisomerase II/histidine kinase"/>
    <property type="match status" value="1"/>
</dbReference>
<organism evidence="7 8">
    <name type="scientific">Gemmatirosa kalamazoonensis</name>
    <dbReference type="NCBI Taxonomy" id="861299"/>
    <lineage>
        <taxon>Bacteria</taxon>
        <taxon>Pseudomonadati</taxon>
        <taxon>Gemmatimonadota</taxon>
        <taxon>Gemmatimonadia</taxon>
        <taxon>Gemmatimonadales</taxon>
        <taxon>Gemmatimonadaceae</taxon>
        <taxon>Gemmatirosa</taxon>
    </lineage>
</organism>
<keyword evidence="7" id="KW-0067">ATP-binding</keyword>
<dbReference type="GO" id="GO:0005524">
    <property type="term" value="F:ATP binding"/>
    <property type="evidence" value="ECO:0007669"/>
    <property type="project" value="UniProtKB-KW"/>
</dbReference>
<evidence type="ECO:0000256" key="5">
    <source>
        <dbReference type="ARBA" id="ARBA00023012"/>
    </source>
</evidence>
<evidence type="ECO:0000256" key="4">
    <source>
        <dbReference type="ARBA" id="ARBA00022777"/>
    </source>
</evidence>
<dbReference type="InterPro" id="IPR050736">
    <property type="entry name" value="Sensor_HK_Regulatory"/>
</dbReference>
<dbReference type="PATRIC" id="fig|861299.3.peg.1354"/>
<dbReference type="CDD" id="cd16922">
    <property type="entry name" value="HATPase_EvgS-ArcB-TorS-like"/>
    <property type="match status" value="1"/>
</dbReference>
<dbReference type="KEGG" id="gba:J421_1334"/>
<keyword evidence="5" id="KW-0902">Two-component regulatory system</keyword>
<dbReference type="RefSeq" id="WP_025410396.1">
    <property type="nucleotide sequence ID" value="NZ_CP007128.1"/>
</dbReference>
<dbReference type="InterPro" id="IPR004358">
    <property type="entry name" value="Sig_transdc_His_kin-like_C"/>
</dbReference>
<keyword evidence="3" id="KW-0808">Transferase</keyword>
<dbReference type="InParanoid" id="W0RDJ9"/>
<evidence type="ECO:0000313" key="8">
    <source>
        <dbReference type="Proteomes" id="UP000019151"/>
    </source>
</evidence>
<name>W0RDJ9_9BACT</name>
<protein>
    <recommendedName>
        <fullName evidence="2">histidine kinase</fullName>
        <ecNumber evidence="2">2.7.13.3</ecNumber>
    </recommendedName>
</protein>
<evidence type="ECO:0000256" key="1">
    <source>
        <dbReference type="ARBA" id="ARBA00000085"/>
    </source>
</evidence>
<keyword evidence="8" id="KW-1185">Reference proteome</keyword>
<gene>
    <name evidence="7" type="ORF">J421_1334</name>
</gene>
<dbReference type="Gene3D" id="3.30.565.10">
    <property type="entry name" value="Histidine kinase-like ATPase, C-terminal domain"/>
    <property type="match status" value="1"/>
</dbReference>
<keyword evidence="7" id="KW-0547">Nucleotide-binding</keyword>
<feature type="domain" description="Histidine kinase" evidence="6">
    <location>
        <begin position="1"/>
        <end position="109"/>
    </location>
</feature>
<dbReference type="PRINTS" id="PR00344">
    <property type="entry name" value="BCTRLSENSOR"/>
</dbReference>